<dbReference type="OrthoDB" id="9805976at2"/>
<dbReference type="InterPro" id="IPR029039">
    <property type="entry name" value="Flavoprotein-like_sf"/>
</dbReference>
<dbReference type="EMBL" id="UHIO01000001">
    <property type="protein sequence ID" value="SUP41747.1"/>
    <property type="molecule type" value="Genomic_DNA"/>
</dbReference>
<dbReference type="GO" id="GO:0003955">
    <property type="term" value="F:NAD(P)H dehydrogenase (quinone) activity"/>
    <property type="evidence" value="ECO:0007669"/>
    <property type="project" value="TreeGrafter"/>
</dbReference>
<dbReference type="Proteomes" id="UP000255367">
    <property type="component" value="Unassembled WGS sequence"/>
</dbReference>
<feature type="domain" description="Flavodoxin-like fold" evidence="2">
    <location>
        <begin position="1"/>
        <end position="167"/>
    </location>
</feature>
<proteinExistence type="predicted"/>
<dbReference type="SUPFAM" id="SSF52218">
    <property type="entry name" value="Flavoproteins"/>
    <property type="match status" value="1"/>
</dbReference>
<sequence length="170" mass="19102">MKTTVFVFHPHMSDSVVNKALAKAAEGAQVDVRYMYEIYPDGKIDVKAEQKILEATDRIVLQFPFYWYSCPPLLKQWEDEVFEHGWAYGSTGTALHGKELMLALSTGAKAEDYTKGSRFDVTIDELVLPFKATSQLIGTTWLKPFVTYGTLGMETATLEAQTKAYMATLK</sequence>
<dbReference type="EC" id="1.6.99.-" evidence="3"/>
<evidence type="ECO:0000313" key="3">
    <source>
        <dbReference type="EMBL" id="SUP41747.1"/>
    </source>
</evidence>
<dbReference type="GO" id="GO:0010181">
    <property type="term" value="F:FMN binding"/>
    <property type="evidence" value="ECO:0007669"/>
    <property type="project" value="TreeGrafter"/>
</dbReference>
<dbReference type="AlphaFoldDB" id="A0A380NI94"/>
<dbReference type="InterPro" id="IPR046980">
    <property type="entry name" value="KefG/KefF"/>
</dbReference>
<accession>A0A380NI94</accession>
<evidence type="ECO:0000313" key="4">
    <source>
        <dbReference type="Proteomes" id="UP000255367"/>
    </source>
</evidence>
<reference evidence="3 4" key="1">
    <citation type="submission" date="2018-06" db="EMBL/GenBank/DDBJ databases">
        <authorList>
            <consortium name="Pathogen Informatics"/>
            <person name="Doyle S."/>
        </authorList>
    </citation>
    <scope>NUCLEOTIDE SEQUENCE [LARGE SCALE GENOMIC DNA]</scope>
    <source>
        <strain evidence="3 4">NCTC12020</strain>
    </source>
</reference>
<gene>
    <name evidence="3" type="primary">ywrO</name>
    <name evidence="3" type="ORF">NCTC12020_00658</name>
</gene>
<dbReference type="RefSeq" id="WP_115309888.1">
    <property type="nucleotide sequence ID" value="NZ_UHIO01000001.1"/>
</dbReference>
<evidence type="ECO:0000256" key="1">
    <source>
        <dbReference type="ARBA" id="ARBA00023002"/>
    </source>
</evidence>
<keyword evidence="1 3" id="KW-0560">Oxidoreductase</keyword>
<dbReference type="PANTHER" id="PTHR47307">
    <property type="entry name" value="GLUTATHIONE-REGULATED POTASSIUM-EFFLUX SYSTEM ANCILLARY PROTEIN KEFG"/>
    <property type="match status" value="1"/>
</dbReference>
<name>A0A380NI94_9FIRM</name>
<evidence type="ECO:0000259" key="2">
    <source>
        <dbReference type="Pfam" id="PF02525"/>
    </source>
</evidence>
<keyword evidence="4" id="KW-1185">Reference proteome</keyword>
<dbReference type="Pfam" id="PF02525">
    <property type="entry name" value="Flavodoxin_2"/>
    <property type="match status" value="1"/>
</dbReference>
<dbReference type="GO" id="GO:0009055">
    <property type="term" value="F:electron transfer activity"/>
    <property type="evidence" value="ECO:0007669"/>
    <property type="project" value="TreeGrafter"/>
</dbReference>
<protein>
    <submittedName>
        <fullName evidence="3">General stress protein 14</fullName>
        <ecNumber evidence="3">1.6.99.-</ecNumber>
    </submittedName>
</protein>
<dbReference type="Gene3D" id="3.40.50.360">
    <property type="match status" value="1"/>
</dbReference>
<organism evidence="3 4">
    <name type="scientific">Veillonella criceti</name>
    <dbReference type="NCBI Taxonomy" id="103891"/>
    <lineage>
        <taxon>Bacteria</taxon>
        <taxon>Bacillati</taxon>
        <taxon>Bacillota</taxon>
        <taxon>Negativicutes</taxon>
        <taxon>Veillonellales</taxon>
        <taxon>Veillonellaceae</taxon>
        <taxon>Veillonella</taxon>
    </lineage>
</organism>
<dbReference type="InterPro" id="IPR003680">
    <property type="entry name" value="Flavodoxin_fold"/>
</dbReference>
<dbReference type="PANTHER" id="PTHR47307:SF1">
    <property type="entry name" value="GLUTATHIONE-REGULATED POTASSIUM-EFFLUX SYSTEM ANCILLARY PROTEIN KEFG"/>
    <property type="match status" value="1"/>
</dbReference>